<dbReference type="RefSeq" id="WP_013538762.1">
    <property type="nucleotide sequence ID" value="NC_014931.1"/>
</dbReference>
<dbReference type="eggNOG" id="COG1792">
    <property type="taxonomic scope" value="Bacteria"/>
</dbReference>
<evidence type="ECO:0000256" key="4">
    <source>
        <dbReference type="ARBA" id="ARBA00032089"/>
    </source>
</evidence>
<keyword evidence="3 5" id="KW-0133">Cell shape</keyword>
<proteinExistence type="inferred from homology"/>
<dbReference type="PIRSF" id="PIRSF038471">
    <property type="entry name" value="MreC"/>
    <property type="match status" value="1"/>
</dbReference>
<dbReference type="InterPro" id="IPR055342">
    <property type="entry name" value="MreC_beta-barrel_core"/>
</dbReference>
<dbReference type="GO" id="GO:0005886">
    <property type="term" value="C:plasma membrane"/>
    <property type="evidence" value="ECO:0007669"/>
    <property type="project" value="TreeGrafter"/>
</dbReference>
<dbReference type="InterPro" id="IPR042177">
    <property type="entry name" value="Cell/Rod_1"/>
</dbReference>
<dbReference type="PANTHER" id="PTHR34138">
    <property type="entry name" value="CELL SHAPE-DETERMINING PROTEIN MREC"/>
    <property type="match status" value="1"/>
</dbReference>
<dbReference type="STRING" id="595537.Varpa_0294"/>
<evidence type="ECO:0000256" key="2">
    <source>
        <dbReference type="ARBA" id="ARBA00013855"/>
    </source>
</evidence>
<feature type="region of interest" description="Disordered" evidence="6">
    <location>
        <begin position="282"/>
        <end position="325"/>
    </location>
</feature>
<dbReference type="EMBL" id="CP002417">
    <property type="protein sequence ID" value="ADU34516.1"/>
    <property type="molecule type" value="Genomic_DNA"/>
</dbReference>
<reference evidence="8 9" key="2">
    <citation type="journal article" date="2013" name="Genome Announc.">
        <title>Genome of the Root-Associated Plant Growth-Promoting Bacterium Variovorax paradoxus Strain EPS.</title>
        <authorList>
            <person name="Han J.I."/>
            <person name="Spain J.C."/>
            <person name="Leadbetter J.R."/>
            <person name="Ovchinnikova G."/>
            <person name="Goodwin L.A."/>
            <person name="Han C.S."/>
            <person name="Woyke T."/>
            <person name="Davenport K.W."/>
            <person name="Orwin P.M."/>
        </authorList>
    </citation>
    <scope>NUCLEOTIDE SEQUENCE [LARGE SCALE GENOMIC DNA]</scope>
    <source>
        <strain evidence="8 9">EPS</strain>
    </source>
</reference>
<feature type="compositionally biased region" description="Basic and acidic residues" evidence="6">
    <location>
        <begin position="300"/>
        <end position="315"/>
    </location>
</feature>
<dbReference type="HOGENOM" id="CLU_042663_2_0_4"/>
<evidence type="ECO:0000313" key="9">
    <source>
        <dbReference type="Proteomes" id="UP000008917"/>
    </source>
</evidence>
<accession>E6V285</accession>
<evidence type="ECO:0000313" key="8">
    <source>
        <dbReference type="EMBL" id="ADU34516.1"/>
    </source>
</evidence>
<organism evidence="8 9">
    <name type="scientific">Variovorax paradoxus (strain EPS)</name>
    <dbReference type="NCBI Taxonomy" id="595537"/>
    <lineage>
        <taxon>Bacteria</taxon>
        <taxon>Pseudomonadati</taxon>
        <taxon>Pseudomonadota</taxon>
        <taxon>Betaproteobacteria</taxon>
        <taxon>Burkholderiales</taxon>
        <taxon>Comamonadaceae</taxon>
        <taxon>Variovorax</taxon>
    </lineage>
</organism>
<gene>
    <name evidence="8" type="ordered locus">Varpa_0294</name>
</gene>
<evidence type="ECO:0000256" key="6">
    <source>
        <dbReference type="SAM" id="MobiDB-lite"/>
    </source>
</evidence>
<dbReference type="KEGG" id="vpe:Varpa_0294"/>
<dbReference type="InterPro" id="IPR007221">
    <property type="entry name" value="MreC"/>
</dbReference>
<dbReference type="AlphaFoldDB" id="E6V285"/>
<evidence type="ECO:0000256" key="5">
    <source>
        <dbReference type="PIRNR" id="PIRNR038471"/>
    </source>
</evidence>
<sequence>MPLGTLDRTAPPLFNQGQSALSKLIFFGALSLFLMVADARFHIVQPIRATLGAVLYPVQWVALKPVQLMMGGGRYLEDLQTAQRNEADARKALMMQAQRASQADTLAQDNARLRELLELRQTTATPGRAAEVLYDAADPYTRKIVIDQGLAHGVAAGSPVIDAHGVLGQVTQVLPLTSEVTLVIDRDLAIPVQNTRTGVRSVAFGDASAHGGGLELRFMAANADLQEGDLLSTSGVDGIYPAGLPVAKIERIERRADSGFARIYCVPLASVTAARYVLVLEPTGAPTAPPPAAPATTQRKRAEGKPGAGKNEKKPAAPAGAGGGR</sequence>
<comment type="similarity">
    <text evidence="1 5">Belongs to the MreC family.</text>
</comment>
<dbReference type="InterPro" id="IPR042175">
    <property type="entry name" value="Cell/Rod_MreC_2"/>
</dbReference>
<dbReference type="Gene3D" id="2.40.10.350">
    <property type="entry name" value="Rod shape-determining protein MreC, domain 2"/>
    <property type="match status" value="1"/>
</dbReference>
<dbReference type="GO" id="GO:0008360">
    <property type="term" value="P:regulation of cell shape"/>
    <property type="evidence" value="ECO:0007669"/>
    <property type="project" value="UniProtKB-KW"/>
</dbReference>
<dbReference type="Proteomes" id="UP000008917">
    <property type="component" value="Chromosome"/>
</dbReference>
<dbReference type="PANTHER" id="PTHR34138:SF1">
    <property type="entry name" value="CELL SHAPE-DETERMINING PROTEIN MREC"/>
    <property type="match status" value="1"/>
</dbReference>
<dbReference type="Pfam" id="PF04085">
    <property type="entry name" value="MreC"/>
    <property type="match status" value="1"/>
</dbReference>
<name>E6V285_VARPE</name>
<evidence type="ECO:0000256" key="1">
    <source>
        <dbReference type="ARBA" id="ARBA00009369"/>
    </source>
</evidence>
<reference evidence="9" key="1">
    <citation type="submission" date="2010-12" db="EMBL/GenBank/DDBJ databases">
        <title>Complete sequence of Variovorax paradoxus EPS.</title>
        <authorList>
            <consortium name="US DOE Joint Genome Institute"/>
            <person name="Lucas S."/>
            <person name="Copeland A."/>
            <person name="Lapidus A."/>
            <person name="Cheng J.-F."/>
            <person name="Goodwin L."/>
            <person name="Pitluck S."/>
            <person name="Teshima H."/>
            <person name="Detter J.C."/>
            <person name="Han C."/>
            <person name="Tapia R."/>
            <person name="Land M."/>
            <person name="Hauser L."/>
            <person name="Kyrpides N."/>
            <person name="Ivanova N."/>
            <person name="Ovchinnikova G."/>
            <person name="Orwin P."/>
            <person name="Han J.-I.G."/>
            <person name="Woyke T."/>
        </authorList>
    </citation>
    <scope>NUCLEOTIDE SEQUENCE [LARGE SCALE GENOMIC DNA]</scope>
    <source>
        <strain evidence="9">EPS</strain>
    </source>
</reference>
<evidence type="ECO:0000256" key="3">
    <source>
        <dbReference type="ARBA" id="ARBA00022960"/>
    </source>
</evidence>
<dbReference type="OrthoDB" id="9808025at2"/>
<dbReference type="Gene3D" id="2.40.10.340">
    <property type="entry name" value="Rod shape-determining protein MreC, domain 1"/>
    <property type="match status" value="1"/>
</dbReference>
<evidence type="ECO:0000259" key="7">
    <source>
        <dbReference type="Pfam" id="PF04085"/>
    </source>
</evidence>
<comment type="function">
    <text evidence="5">Involved in formation and maintenance of cell shape.</text>
</comment>
<protein>
    <recommendedName>
        <fullName evidence="2 5">Cell shape-determining protein MreC</fullName>
    </recommendedName>
    <alternativeName>
        <fullName evidence="4 5">Cell shape protein MreC</fullName>
    </alternativeName>
</protein>
<feature type="domain" description="Rod shape-determining protein MreC beta-barrel core" evidence="7">
    <location>
        <begin position="132"/>
        <end position="280"/>
    </location>
</feature>
<dbReference type="NCBIfam" id="TIGR00219">
    <property type="entry name" value="mreC"/>
    <property type="match status" value="1"/>
</dbReference>